<name>A0A2P6RB98_ROSCH</name>
<comment type="caution">
    <text evidence="2">The sequence shown here is derived from an EMBL/GenBank/DDBJ whole genome shotgun (WGS) entry which is preliminary data.</text>
</comment>
<dbReference type="GO" id="GO:0032790">
    <property type="term" value="P:ribosome disassembly"/>
    <property type="evidence" value="ECO:0007669"/>
    <property type="project" value="TreeGrafter"/>
</dbReference>
<dbReference type="Gramene" id="PRQ43712">
    <property type="protein sequence ID" value="PRQ43712"/>
    <property type="gene ID" value="RchiOBHm_Chr3g0471381"/>
</dbReference>
<dbReference type="InterPro" id="IPR004405">
    <property type="entry name" value="TF_pelota"/>
</dbReference>
<dbReference type="GO" id="GO:0070481">
    <property type="term" value="P:nuclear-transcribed mRNA catabolic process, non-stop decay"/>
    <property type="evidence" value="ECO:0007669"/>
    <property type="project" value="InterPro"/>
</dbReference>
<evidence type="ECO:0000313" key="3">
    <source>
        <dbReference type="Proteomes" id="UP000238479"/>
    </source>
</evidence>
<keyword evidence="2" id="KW-0689">Ribosomal protein</keyword>
<feature type="domain" description="eRF1" evidence="1">
    <location>
        <begin position="55"/>
        <end position="134"/>
    </location>
</feature>
<protein>
    <submittedName>
        <fullName evidence="2">Putative 50S ribosomal protein L30e</fullName>
    </submittedName>
</protein>
<dbReference type="Pfam" id="PF03465">
    <property type="entry name" value="eRF1_3"/>
    <property type="match status" value="1"/>
</dbReference>
<dbReference type="PANTHER" id="PTHR10853">
    <property type="entry name" value="PELOTA"/>
    <property type="match status" value="1"/>
</dbReference>
<dbReference type="InterPro" id="IPR005142">
    <property type="entry name" value="eRF1_3"/>
</dbReference>
<organism evidence="2 3">
    <name type="scientific">Rosa chinensis</name>
    <name type="common">China rose</name>
    <dbReference type="NCBI Taxonomy" id="74649"/>
    <lineage>
        <taxon>Eukaryota</taxon>
        <taxon>Viridiplantae</taxon>
        <taxon>Streptophyta</taxon>
        <taxon>Embryophyta</taxon>
        <taxon>Tracheophyta</taxon>
        <taxon>Spermatophyta</taxon>
        <taxon>Magnoliopsida</taxon>
        <taxon>eudicotyledons</taxon>
        <taxon>Gunneridae</taxon>
        <taxon>Pentapetalae</taxon>
        <taxon>rosids</taxon>
        <taxon>fabids</taxon>
        <taxon>Rosales</taxon>
        <taxon>Rosaceae</taxon>
        <taxon>Rosoideae</taxon>
        <taxon>Rosoideae incertae sedis</taxon>
        <taxon>Rosa</taxon>
    </lineage>
</organism>
<dbReference type="GO" id="GO:0071025">
    <property type="term" value="P:RNA surveillance"/>
    <property type="evidence" value="ECO:0007669"/>
    <property type="project" value="InterPro"/>
</dbReference>
<proteinExistence type="predicted"/>
<accession>A0A2P6RB98</accession>
<sequence length="136" mass="15529">MIAEANRLKVKSVENNKQRIVVFNTRSKGKDGNSSLLEVLHDSTVMNLVRDTKAVMEIKAFKEFSDLPTTDLDRVCYDTKNVEMAHELKAIETLLITDDLYESVEIETRYKYRGFVESEKKTGGKAFEFSSEHVSS</sequence>
<dbReference type="GO" id="GO:0070966">
    <property type="term" value="P:nuclear-transcribed mRNA catabolic process, no-go decay"/>
    <property type="evidence" value="ECO:0007669"/>
    <property type="project" value="InterPro"/>
</dbReference>
<dbReference type="InterPro" id="IPR029064">
    <property type="entry name" value="Ribosomal_eL30-like_sf"/>
</dbReference>
<reference evidence="2 3" key="1">
    <citation type="journal article" date="2018" name="Nat. Genet.">
        <title>The Rosa genome provides new insights in the design of modern roses.</title>
        <authorList>
            <person name="Bendahmane M."/>
        </authorList>
    </citation>
    <scope>NUCLEOTIDE SEQUENCE [LARGE SCALE GENOMIC DNA]</scope>
    <source>
        <strain evidence="3">cv. Old Blush</strain>
    </source>
</reference>
<dbReference type="Proteomes" id="UP000238479">
    <property type="component" value="Chromosome 3"/>
</dbReference>
<dbReference type="STRING" id="74649.A0A2P6RB98"/>
<keyword evidence="3" id="KW-1185">Reference proteome</keyword>
<dbReference type="SUPFAM" id="SSF55315">
    <property type="entry name" value="L30e-like"/>
    <property type="match status" value="1"/>
</dbReference>
<dbReference type="GO" id="GO:0005840">
    <property type="term" value="C:ribosome"/>
    <property type="evidence" value="ECO:0007669"/>
    <property type="project" value="UniProtKB-KW"/>
</dbReference>
<evidence type="ECO:0000313" key="2">
    <source>
        <dbReference type="EMBL" id="PRQ43712.1"/>
    </source>
</evidence>
<dbReference type="PANTHER" id="PTHR10853:SF3">
    <property type="entry name" value="EUKARYOTIC RELEASE FACTOR 1 (ERF1) FAMILY PROTEIN"/>
    <property type="match status" value="1"/>
</dbReference>
<dbReference type="AlphaFoldDB" id="A0A2P6RB98"/>
<dbReference type="GO" id="GO:0070651">
    <property type="term" value="P:nonfunctional rRNA decay"/>
    <property type="evidence" value="ECO:0007669"/>
    <property type="project" value="TreeGrafter"/>
</dbReference>
<evidence type="ECO:0000259" key="1">
    <source>
        <dbReference type="Pfam" id="PF03465"/>
    </source>
</evidence>
<dbReference type="EMBL" id="PDCK01000041">
    <property type="protein sequence ID" value="PRQ43712.1"/>
    <property type="molecule type" value="Genomic_DNA"/>
</dbReference>
<keyword evidence="2" id="KW-0687">Ribonucleoprotein</keyword>
<dbReference type="Gene3D" id="3.30.1330.30">
    <property type="match status" value="1"/>
</dbReference>
<dbReference type="GO" id="GO:0005737">
    <property type="term" value="C:cytoplasm"/>
    <property type="evidence" value="ECO:0007669"/>
    <property type="project" value="TreeGrafter"/>
</dbReference>
<dbReference type="OMA" id="GMEIRVY"/>
<gene>
    <name evidence="2" type="ORF">RchiOBHm_Chr3g0471381</name>
</gene>